<reference evidence="1 2" key="1">
    <citation type="journal article" date="2015" name="Nature">
        <title>rRNA introns, odd ribosomes, and small enigmatic genomes across a large radiation of phyla.</title>
        <authorList>
            <person name="Brown C.T."/>
            <person name="Hug L.A."/>
            <person name="Thomas B.C."/>
            <person name="Sharon I."/>
            <person name="Castelle C.J."/>
            <person name="Singh A."/>
            <person name="Wilkins M.J."/>
            <person name="Williams K.H."/>
            <person name="Banfield J.F."/>
        </authorList>
    </citation>
    <scope>NUCLEOTIDE SEQUENCE [LARGE SCALE GENOMIC DNA]</scope>
</reference>
<protein>
    <submittedName>
        <fullName evidence="1">Uncharacterized protein</fullName>
    </submittedName>
</protein>
<comment type="caution">
    <text evidence="1">The sequence shown here is derived from an EMBL/GenBank/DDBJ whole genome shotgun (WGS) entry which is preliminary data.</text>
</comment>
<organism evidence="1 2">
    <name type="scientific">Candidatus Giovannonibacteria bacterium GW2011_GWA2_45_21</name>
    <dbReference type="NCBI Taxonomy" id="1618649"/>
    <lineage>
        <taxon>Bacteria</taxon>
        <taxon>Candidatus Giovannoniibacteriota</taxon>
    </lineage>
</organism>
<dbReference type="AlphaFoldDB" id="A0A0G1M6F9"/>
<accession>A0A0G1M6F9</accession>
<dbReference type="Proteomes" id="UP000034696">
    <property type="component" value="Unassembled WGS sequence"/>
</dbReference>
<name>A0A0G1M6F9_9BACT</name>
<evidence type="ECO:0000313" key="1">
    <source>
        <dbReference type="EMBL" id="KKU03874.1"/>
    </source>
</evidence>
<evidence type="ECO:0000313" key="2">
    <source>
        <dbReference type="Proteomes" id="UP000034696"/>
    </source>
</evidence>
<proteinExistence type="predicted"/>
<dbReference type="EMBL" id="LCKT01000032">
    <property type="protein sequence ID" value="KKU03874.1"/>
    <property type="molecule type" value="Genomic_DNA"/>
</dbReference>
<gene>
    <name evidence="1" type="ORF">UX06_C0032G0014</name>
</gene>
<sequence>MLKIRNQKRVLNFGYCDFDIVSDLVLRISNL</sequence>